<dbReference type="RefSeq" id="WP_121926274.1">
    <property type="nucleotide sequence ID" value="NZ_CBCSGA010000013.1"/>
</dbReference>
<feature type="domain" description="Polysaccharide pyruvyl transferase" evidence="1">
    <location>
        <begin position="13"/>
        <end position="319"/>
    </location>
</feature>
<comment type="caution">
    <text evidence="2">The sequence shown here is derived from an EMBL/GenBank/DDBJ whole genome shotgun (WGS) entry which is preliminary data.</text>
</comment>
<proteinExistence type="predicted"/>
<keyword evidence="3" id="KW-1185">Reference proteome</keyword>
<reference evidence="2 3" key="1">
    <citation type="submission" date="2018-10" db="EMBL/GenBank/DDBJ databases">
        <title>Genomic Encyclopedia of Archaeal and Bacterial Type Strains, Phase II (KMG-II): from individual species to whole genera.</title>
        <authorList>
            <person name="Goeker M."/>
        </authorList>
    </citation>
    <scope>NUCLEOTIDE SEQUENCE [LARGE SCALE GENOMIC DNA]</scope>
    <source>
        <strain evidence="2 3">DSM 19727</strain>
    </source>
</reference>
<sequence length="381" mass="43917">MKIGILTQPLLNNYGGLLQAYAMQSVLKSLGHDAWIINREYKKSSLVRTILLNVKRFLITRKILNRPNSIFQPSLIEENIINENTTYFKQTYINPITLPINSDKVMRKLKSLNFDGYLVGSDQVWRPKYSPNILNYFLDFVEDSSVVKKISYAASFGVSEWEFNSKDTLLCKKLIHKFDAVSVREKSGVQLCKEHFDIEAVHNIDPTMLIEVDTYTKLIKAENEPNNLGTLMLYILDSSKEKDVLISKVEGKLDLISFTVMAKNKLKRDSYKNIQDCILPSVTKWLKGFEDAKFVITDSFHGCVFSILFNKPFIAIGNKERGVARFYSLLKLFGLENRLITDLNDITDELIFDQINWPLVNTILKEEREKSTSFLRVNLNK</sequence>
<gene>
    <name evidence="2" type="ORF">BC961_2706</name>
</gene>
<dbReference type="Pfam" id="PF04230">
    <property type="entry name" value="PS_pyruv_trans"/>
    <property type="match status" value="1"/>
</dbReference>
<name>A0A3M0A267_9FLAO</name>
<evidence type="ECO:0000313" key="3">
    <source>
        <dbReference type="Proteomes" id="UP000280368"/>
    </source>
</evidence>
<dbReference type="EMBL" id="REFH01000011">
    <property type="protein sequence ID" value="RMA73102.1"/>
    <property type="molecule type" value="Genomic_DNA"/>
</dbReference>
<evidence type="ECO:0000259" key="1">
    <source>
        <dbReference type="Pfam" id="PF04230"/>
    </source>
</evidence>
<keyword evidence="2" id="KW-0808">Transferase</keyword>
<organism evidence="2 3">
    <name type="scientific">Flavobacterium weaverense</name>
    <dbReference type="NCBI Taxonomy" id="271156"/>
    <lineage>
        <taxon>Bacteria</taxon>
        <taxon>Pseudomonadati</taxon>
        <taxon>Bacteroidota</taxon>
        <taxon>Flavobacteriia</taxon>
        <taxon>Flavobacteriales</taxon>
        <taxon>Flavobacteriaceae</taxon>
        <taxon>Flavobacterium</taxon>
    </lineage>
</organism>
<dbReference type="Proteomes" id="UP000280368">
    <property type="component" value="Unassembled WGS sequence"/>
</dbReference>
<dbReference type="AlphaFoldDB" id="A0A3M0A267"/>
<evidence type="ECO:0000313" key="2">
    <source>
        <dbReference type="EMBL" id="RMA73102.1"/>
    </source>
</evidence>
<dbReference type="InterPro" id="IPR007345">
    <property type="entry name" value="Polysacch_pyruvyl_Trfase"/>
</dbReference>
<accession>A0A3M0A267</accession>
<dbReference type="GO" id="GO:0016740">
    <property type="term" value="F:transferase activity"/>
    <property type="evidence" value="ECO:0007669"/>
    <property type="project" value="UniProtKB-KW"/>
</dbReference>
<protein>
    <submittedName>
        <fullName evidence="2">Polysaccharide pyruvyl transferase</fullName>
    </submittedName>
</protein>
<dbReference type="OrthoDB" id="9799278at2"/>